<sequence>MALLGAQLVITLLMISVIQKLGPYFSFAKWILCSQGLVRYLYPTDAELKQIANIPKDKQKAKRNKLQQNGKIETFHVPRNIDIKLKFTKVSVLDVIHLRFYTEYQWLIDFSIYTVIVYTITEMYHSFFPLKEEINLSMMWCSLVVIFAIKTLFSLTVQYFKSDESEGERSTCLVMGLSYFLMAMMILIVDENTLELGLETAYNSFNTKTSKFHSTAQLQSGGPASKLIIKFFLAVCGGILGALFTFPGLRIAKMHYDLLKRYQKDKLQQFILNISFILPFFLVIAWLKPIARNYLTVRIFSGMTNPLLTEDAFDALRLIITIAVMCWKVMLMPSYMQAYLNMALCKIQFQKKVFGRSKNIALEMKLLLKITKIIYFVCHVDVDFVYVLIRKLYFSFQHLTTPTRTANNTTNSVFLTAKNALKKHRITNLKEGAKLALVAARAAVKNVGGRRNVRRPRIIPLPKSGGFLPFLIPLFAGLSALGIIFQTILNKLSVQSRIHLHNSWIKTVCSIANVLGASYINML</sequence>
<evidence type="ECO:0000313" key="2">
    <source>
        <dbReference type="Proteomes" id="UP001056778"/>
    </source>
</evidence>
<keyword evidence="1" id="KW-0812">Transmembrane</keyword>
<dbReference type="EMBL" id="CM043020">
    <property type="protein sequence ID" value="KAI4459572.1"/>
    <property type="molecule type" value="Genomic_DNA"/>
</dbReference>
<proteinExistence type="predicted"/>
<name>A0ACB9SYH9_HOLOL</name>
<evidence type="ECO:0000313" key="1">
    <source>
        <dbReference type="EMBL" id="KAI4459572.1"/>
    </source>
</evidence>
<comment type="caution">
    <text evidence="1">The sequence shown here is derived from an EMBL/GenBank/DDBJ whole genome shotgun (WGS) entry which is preliminary data.</text>
</comment>
<protein>
    <submittedName>
        <fullName evidence="1">Transmembrane protein</fullName>
    </submittedName>
</protein>
<organism evidence="1 2">
    <name type="scientific">Holotrichia oblita</name>
    <name type="common">Chafer beetle</name>
    <dbReference type="NCBI Taxonomy" id="644536"/>
    <lineage>
        <taxon>Eukaryota</taxon>
        <taxon>Metazoa</taxon>
        <taxon>Ecdysozoa</taxon>
        <taxon>Arthropoda</taxon>
        <taxon>Hexapoda</taxon>
        <taxon>Insecta</taxon>
        <taxon>Pterygota</taxon>
        <taxon>Neoptera</taxon>
        <taxon>Endopterygota</taxon>
        <taxon>Coleoptera</taxon>
        <taxon>Polyphaga</taxon>
        <taxon>Scarabaeiformia</taxon>
        <taxon>Scarabaeidae</taxon>
        <taxon>Melolonthinae</taxon>
        <taxon>Holotrichia</taxon>
    </lineage>
</organism>
<dbReference type="Proteomes" id="UP001056778">
    <property type="component" value="Chromosome 6"/>
</dbReference>
<gene>
    <name evidence="1" type="ORF">MML48_6g00020874</name>
</gene>
<accession>A0ACB9SYH9</accession>
<keyword evidence="2" id="KW-1185">Reference proteome</keyword>
<reference evidence="1" key="1">
    <citation type="submission" date="2022-04" db="EMBL/GenBank/DDBJ databases">
        <title>Chromosome-scale genome assembly of Holotrichia oblita Faldermann.</title>
        <authorList>
            <person name="Rongchong L."/>
        </authorList>
    </citation>
    <scope>NUCLEOTIDE SEQUENCE</scope>
    <source>
        <strain evidence="1">81SQS9</strain>
    </source>
</reference>
<keyword evidence="1" id="KW-0472">Membrane</keyword>